<dbReference type="PANTHER" id="PTHR18934">
    <property type="entry name" value="ATP-DEPENDENT RNA HELICASE"/>
    <property type="match status" value="1"/>
</dbReference>
<evidence type="ECO:0000313" key="11">
    <source>
        <dbReference type="EMBL" id="PYF84551.1"/>
    </source>
</evidence>
<feature type="domain" description="Helicase C-terminal" evidence="10">
    <location>
        <begin position="320"/>
        <end position="491"/>
    </location>
</feature>
<dbReference type="InterPro" id="IPR048333">
    <property type="entry name" value="HA2_WH"/>
</dbReference>
<dbReference type="Pfam" id="PF00270">
    <property type="entry name" value="DEAD"/>
    <property type="match status" value="1"/>
</dbReference>
<comment type="catalytic activity">
    <reaction evidence="7">
        <text>ATP + H2O = ADP + phosphate + H(+)</text>
        <dbReference type="Rhea" id="RHEA:13065"/>
        <dbReference type="ChEBI" id="CHEBI:15377"/>
        <dbReference type="ChEBI" id="CHEBI:15378"/>
        <dbReference type="ChEBI" id="CHEBI:30616"/>
        <dbReference type="ChEBI" id="CHEBI:43474"/>
        <dbReference type="ChEBI" id="CHEBI:456216"/>
        <dbReference type="EC" id="3.6.4.13"/>
    </reaction>
</comment>
<dbReference type="Pfam" id="PF00271">
    <property type="entry name" value="Helicase_C"/>
    <property type="match status" value="1"/>
</dbReference>
<evidence type="ECO:0000256" key="5">
    <source>
        <dbReference type="ARBA" id="ARBA00022806"/>
    </source>
</evidence>
<dbReference type="InterPro" id="IPR003593">
    <property type="entry name" value="AAA+_ATPase"/>
</dbReference>
<dbReference type="NCBIfam" id="NF008348">
    <property type="entry name" value="PRK11131.1"/>
    <property type="match status" value="1"/>
</dbReference>
<keyword evidence="4" id="KW-0378">Hydrolase</keyword>
<evidence type="ECO:0000256" key="1">
    <source>
        <dbReference type="ARBA" id="ARBA00008792"/>
    </source>
</evidence>
<accession>A0A318V9S5</accession>
<dbReference type="SMART" id="SM00847">
    <property type="entry name" value="HA2"/>
    <property type="match status" value="1"/>
</dbReference>
<dbReference type="EC" id="3.6.4.13" evidence="2"/>
<reference evidence="11 12" key="1">
    <citation type="submission" date="2018-06" db="EMBL/GenBank/DDBJ databases">
        <title>Genomic Encyclopedia of Type Strains, Phase III (KMG-III): the genomes of soil and plant-associated and newly described type strains.</title>
        <authorList>
            <person name="Whitman W."/>
        </authorList>
    </citation>
    <scope>NUCLEOTIDE SEQUENCE [LARGE SCALE GENOMIC DNA]</scope>
    <source>
        <strain evidence="11 12">CECT 7730</strain>
    </source>
</reference>
<dbReference type="FunFam" id="3.40.50.300:FF:000575">
    <property type="entry name" value="ATP-dependent helicase hrpA"/>
    <property type="match status" value="1"/>
</dbReference>
<dbReference type="Pfam" id="PF11898">
    <property type="entry name" value="DUF3418"/>
    <property type="match status" value="1"/>
</dbReference>
<evidence type="ECO:0000256" key="7">
    <source>
        <dbReference type="ARBA" id="ARBA00047984"/>
    </source>
</evidence>
<dbReference type="Pfam" id="PF04408">
    <property type="entry name" value="WHD_HA2"/>
    <property type="match status" value="1"/>
</dbReference>
<organism evidence="11 12">
    <name type="scientific">Marinomonas alcarazii</name>
    <dbReference type="NCBI Taxonomy" id="491949"/>
    <lineage>
        <taxon>Bacteria</taxon>
        <taxon>Pseudomonadati</taxon>
        <taxon>Pseudomonadota</taxon>
        <taxon>Gammaproteobacteria</taxon>
        <taxon>Oceanospirillales</taxon>
        <taxon>Oceanospirillaceae</taxon>
        <taxon>Marinomonas</taxon>
    </lineage>
</organism>
<keyword evidence="3" id="KW-0547">Nucleotide-binding</keyword>
<dbReference type="PANTHER" id="PTHR18934:SF99">
    <property type="entry name" value="ATP-DEPENDENT RNA HELICASE DHX37-RELATED"/>
    <property type="match status" value="1"/>
</dbReference>
<dbReference type="GO" id="GO:0005524">
    <property type="term" value="F:ATP binding"/>
    <property type="evidence" value="ECO:0007669"/>
    <property type="project" value="UniProtKB-KW"/>
</dbReference>
<dbReference type="GO" id="GO:0016787">
    <property type="term" value="F:hydrolase activity"/>
    <property type="evidence" value="ECO:0007669"/>
    <property type="project" value="UniProtKB-KW"/>
</dbReference>
<dbReference type="Proteomes" id="UP000247551">
    <property type="component" value="Unassembled WGS sequence"/>
</dbReference>
<keyword evidence="6" id="KW-0067">ATP-binding</keyword>
<dbReference type="SMART" id="SM00487">
    <property type="entry name" value="DEXDc"/>
    <property type="match status" value="1"/>
</dbReference>
<comment type="similarity">
    <text evidence="1">Belongs to the DEAD box helicase family. DEAH subfamily.</text>
</comment>
<feature type="region of interest" description="Disordered" evidence="8">
    <location>
        <begin position="570"/>
        <end position="590"/>
    </location>
</feature>
<name>A0A318V9S5_9GAMM</name>
<evidence type="ECO:0000313" key="12">
    <source>
        <dbReference type="Proteomes" id="UP000247551"/>
    </source>
</evidence>
<evidence type="ECO:0000256" key="4">
    <source>
        <dbReference type="ARBA" id="ARBA00022801"/>
    </source>
</evidence>
<dbReference type="InterPro" id="IPR001650">
    <property type="entry name" value="Helicase_C-like"/>
</dbReference>
<dbReference type="SMART" id="SM00490">
    <property type="entry name" value="HELICc"/>
    <property type="match status" value="1"/>
</dbReference>
<evidence type="ECO:0000256" key="2">
    <source>
        <dbReference type="ARBA" id="ARBA00012552"/>
    </source>
</evidence>
<proteinExistence type="inferred from homology"/>
<gene>
    <name evidence="11" type="ORF">DFP75_101589</name>
</gene>
<keyword evidence="12" id="KW-1185">Reference proteome</keyword>
<comment type="caution">
    <text evidence="11">The sequence shown here is derived from an EMBL/GenBank/DDBJ whole genome shotgun (WGS) entry which is preliminary data.</text>
</comment>
<dbReference type="InterPro" id="IPR007502">
    <property type="entry name" value="Helicase-assoc_dom"/>
</dbReference>
<dbReference type="Pfam" id="PF21010">
    <property type="entry name" value="HA2_C"/>
    <property type="match status" value="1"/>
</dbReference>
<dbReference type="GO" id="GO:0003723">
    <property type="term" value="F:RNA binding"/>
    <property type="evidence" value="ECO:0007669"/>
    <property type="project" value="TreeGrafter"/>
</dbReference>
<dbReference type="InterPro" id="IPR027417">
    <property type="entry name" value="P-loop_NTPase"/>
</dbReference>
<dbReference type="CDD" id="cd18791">
    <property type="entry name" value="SF2_C_RHA"/>
    <property type="match status" value="1"/>
</dbReference>
<evidence type="ECO:0000256" key="8">
    <source>
        <dbReference type="SAM" id="MobiDB-lite"/>
    </source>
</evidence>
<keyword evidence="5 11" id="KW-0347">Helicase</keyword>
<dbReference type="FunFam" id="1.20.120.1080:FF:000005">
    <property type="entry name" value="ATP-dependent helicase HrpA"/>
    <property type="match status" value="1"/>
</dbReference>
<dbReference type="PROSITE" id="PS51194">
    <property type="entry name" value="HELICASE_CTER"/>
    <property type="match status" value="1"/>
</dbReference>
<dbReference type="PROSITE" id="PS51192">
    <property type="entry name" value="HELICASE_ATP_BIND_1"/>
    <property type="match status" value="1"/>
</dbReference>
<evidence type="ECO:0000259" key="10">
    <source>
        <dbReference type="PROSITE" id="PS51194"/>
    </source>
</evidence>
<dbReference type="SUPFAM" id="SSF52540">
    <property type="entry name" value="P-loop containing nucleoside triphosphate hydrolases"/>
    <property type="match status" value="1"/>
</dbReference>
<dbReference type="EMBL" id="QKLW01000001">
    <property type="protein sequence ID" value="PYF84551.1"/>
    <property type="molecule type" value="Genomic_DNA"/>
</dbReference>
<dbReference type="InterPro" id="IPR014001">
    <property type="entry name" value="Helicase_ATP-bd"/>
</dbReference>
<evidence type="ECO:0000259" key="9">
    <source>
        <dbReference type="PROSITE" id="PS51192"/>
    </source>
</evidence>
<dbReference type="InterPro" id="IPR011545">
    <property type="entry name" value="DEAD/DEAH_box_helicase_dom"/>
</dbReference>
<feature type="domain" description="Helicase ATP-binding" evidence="9">
    <location>
        <begin position="123"/>
        <end position="286"/>
    </location>
</feature>
<dbReference type="FunFam" id="3.40.50.300:FF:000439">
    <property type="entry name" value="ATP-dependent RNA helicase HrpA"/>
    <property type="match status" value="1"/>
</dbReference>
<dbReference type="Gene3D" id="1.20.120.1080">
    <property type="match status" value="1"/>
</dbReference>
<sequence length="1339" mass="153371">MAANYFHYNPFIGIGVRIYNYIDRDLCTVIVLANIFSAPSNKDTSLAIMPTHAVMTRDRHLISQKQSQLSKRQKEGLPFDRMQTELNTLIEQSETLYQARLSRLPKITYDESLPVAARADEIIKAIQENQVVIIAGETGSGKTTQLPKMCLQAGRGIAGQIGHTQPRRIAARSVAERISDEMQVNLGEQVGFQVRFSDESNEETLIKLMTDGILLAEIQQDKRLYKYDTIIIDEAHERSLNIDFLLGYLKQVLAVRPDLKVIVTSATIDVERFSKHFNNAPIIEVSGRTYPVEVRYQPLLSKSDSEELDEDQSMEQGILDAVELLIAEERQSGYRGAGDILVFLPGEREIRETAEILRRAELRGTEVLPLYARLSASEQQRIFKSHSGRRIVLSTNVAETSLTVPGIRYVIDPGLARISRYSVRSKVQQLPIEKISQASANQRAGRCGRVADGICIRLYDEDDFNNRAEFTDPEIFRTNLASVILQMANLKLGAVEKFPFVEMPERRMINDGYRALTELGALNKERLTPIGRQLAKLPIDPKLGRILIAAEQHSVLKEVAIIVSALSVPDPRERPQDKKTQSDQAHAVDKDEDSDFAVFLNLWERFEEQRQALSQNQLRQYCRKQFLNFMRMREWRDIHRQVMIACKQLGFKEVQHEERHYEAIHRSLLAGMFTQVANKMEDSKEMLGCRSRKLSIFPGSMLFKKPPQWIMAAELVETSKLYARVTARIDPAWIEEYAAPFVKRQYFDPHFERNQGRIMAHEQVSLYGLVIVAKRRIDYGHVHPEEAREIFIRSGLVEGELRTKLAFYRKNKALIESLETQEAKLRKRDILVDDETVFAFYNARLPEHVRNLKSLEHFVKNDPDALLMTRDDLINQDVSVDDHAFPDSFGLNGVALPIDYKFDPGQETDGATLKVPVGLLRQLSLEDLGWAVPGFIKERCEALLRALPKALRRRFVPIPQFVERVYPNLSKDKGDLLEQLSLQIKRETLIDIPLNEWNADKLDSHLTLNLEVVDERGKVLGVGKNLAQLQTQFSDLVEESFAKFGTKQHEQEGLTAWPDQDIPERQEIKQAGIKVTAFPALVAQGESVALKMFDDKNTAVETHRKGVITLLKLTLSKDMRYLQKNLPHLRESMLIFSPLGQKETLLDDLLNAILDKVFLDGRPLPRTRQEFESCIVEHKPRLISVANDMATQLYRVLSSYQGVAKKMKGNIPLPWTRVYGDIKTQLAQLIYPGFIGNTPLFWLGQLPRYFKGIEVRLERFQNHLNKENASVSQLETLWLQYTQQKKAHEEKALYDPELVKYRWMLEEYRISLFAQSVGTLEPISEKRLAKQWSEVKKLV</sequence>
<dbReference type="GO" id="GO:0003724">
    <property type="term" value="F:RNA helicase activity"/>
    <property type="evidence" value="ECO:0007669"/>
    <property type="project" value="UniProtKB-EC"/>
</dbReference>
<evidence type="ECO:0000256" key="3">
    <source>
        <dbReference type="ARBA" id="ARBA00022741"/>
    </source>
</evidence>
<evidence type="ECO:0000256" key="6">
    <source>
        <dbReference type="ARBA" id="ARBA00022840"/>
    </source>
</evidence>
<dbReference type="InterPro" id="IPR024590">
    <property type="entry name" value="HrpA_C"/>
</dbReference>
<feature type="compositionally biased region" description="Basic and acidic residues" evidence="8">
    <location>
        <begin position="570"/>
        <end position="589"/>
    </location>
</feature>
<protein>
    <recommendedName>
        <fullName evidence="2">RNA helicase</fullName>
        <ecNumber evidence="2">3.6.4.13</ecNumber>
    </recommendedName>
</protein>
<dbReference type="InterPro" id="IPR011709">
    <property type="entry name" value="DEAD-box_helicase_OB_fold"/>
</dbReference>
<dbReference type="Gene3D" id="3.40.50.300">
    <property type="entry name" value="P-loop containing nucleotide triphosphate hydrolases"/>
    <property type="match status" value="2"/>
</dbReference>
<dbReference type="Pfam" id="PF07717">
    <property type="entry name" value="OB_NTP_bind"/>
    <property type="match status" value="1"/>
</dbReference>
<dbReference type="NCBIfam" id="TIGR01967">
    <property type="entry name" value="DEAH_box_HrpA"/>
    <property type="match status" value="1"/>
</dbReference>
<dbReference type="InterPro" id="IPR010222">
    <property type="entry name" value="RNA_helicase_HrpA"/>
</dbReference>
<dbReference type="SMART" id="SM00382">
    <property type="entry name" value="AAA"/>
    <property type="match status" value="1"/>
</dbReference>